<gene>
    <name evidence="3" type="ORF">WM16_16905</name>
</gene>
<feature type="compositionally biased region" description="Polar residues" evidence="1">
    <location>
        <begin position="202"/>
        <end position="213"/>
    </location>
</feature>
<accession>A0A108CEM8</accession>
<feature type="region of interest" description="Disordered" evidence="1">
    <location>
        <begin position="202"/>
        <end position="240"/>
    </location>
</feature>
<dbReference type="Proteomes" id="UP000065504">
    <property type="component" value="Unassembled WGS sequence"/>
</dbReference>
<name>A0A108CEM8_9BURK</name>
<evidence type="ECO:0000256" key="1">
    <source>
        <dbReference type="SAM" id="MobiDB-lite"/>
    </source>
</evidence>
<dbReference type="EMBL" id="LPLU01000094">
    <property type="protein sequence ID" value="KWK73265.1"/>
    <property type="molecule type" value="Genomic_DNA"/>
</dbReference>
<feature type="compositionally biased region" description="Gly residues" evidence="1">
    <location>
        <begin position="229"/>
        <end position="240"/>
    </location>
</feature>
<dbReference type="AlphaFoldDB" id="A0A108CEM8"/>
<dbReference type="PROSITE" id="PS51257">
    <property type="entry name" value="PROKAR_LIPOPROTEIN"/>
    <property type="match status" value="1"/>
</dbReference>
<evidence type="ECO:0000256" key="2">
    <source>
        <dbReference type="SAM" id="SignalP"/>
    </source>
</evidence>
<feature type="chain" id="PRO_5007129685" description="Carboxypeptidase regulatory-like domain-containing protein" evidence="2">
    <location>
        <begin position="22"/>
        <end position="240"/>
    </location>
</feature>
<organism evidence="3 4">
    <name type="scientific">Burkholderia ubonensis</name>
    <dbReference type="NCBI Taxonomy" id="101571"/>
    <lineage>
        <taxon>Bacteria</taxon>
        <taxon>Pseudomonadati</taxon>
        <taxon>Pseudomonadota</taxon>
        <taxon>Betaproteobacteria</taxon>
        <taxon>Burkholderiales</taxon>
        <taxon>Burkholderiaceae</taxon>
        <taxon>Burkholderia</taxon>
        <taxon>Burkholderia cepacia complex</taxon>
    </lineage>
</organism>
<evidence type="ECO:0008006" key="5">
    <source>
        <dbReference type="Google" id="ProtNLM"/>
    </source>
</evidence>
<reference evidence="3 4" key="1">
    <citation type="submission" date="2015-11" db="EMBL/GenBank/DDBJ databases">
        <title>Expanding the genomic diversity of Burkholderia species for the development of highly accurate diagnostics.</title>
        <authorList>
            <person name="Sahl J."/>
            <person name="Keim P."/>
            <person name="Wagner D."/>
        </authorList>
    </citation>
    <scope>NUCLEOTIDE SEQUENCE [LARGE SCALE GENOMIC DNA]</scope>
    <source>
        <strain evidence="3 4">MSMB782WGS</strain>
    </source>
</reference>
<protein>
    <recommendedName>
        <fullName evidence="5">Carboxypeptidase regulatory-like domain-containing protein</fullName>
    </recommendedName>
</protein>
<comment type="caution">
    <text evidence="3">The sequence shown here is derived from an EMBL/GenBank/DDBJ whole genome shotgun (WGS) entry which is preliminary data.</text>
</comment>
<sequence length="240" mass="23321">MKTTMKKVALRAWKTGMFALAAGTLAGCGGGSDSNSTTPSNASRATISGTAATGAPMANAAITIACKSGNGSGTADANGAFSISFVFAGPCAITGTNGTTTQHSFASGGGTFNVTPLTEMLLTYMAAQLGTDLNGLLTGLTTNPTYQGALTSPSAVASAQNGVIQAIKNETGVTVSASSFLTTPFKPGQAGQDADLETLKSNGALTSTGQPSPTLLDKVKTAGAAAGKPTGGTGGSGNPA</sequence>
<evidence type="ECO:0000313" key="4">
    <source>
        <dbReference type="Proteomes" id="UP000065504"/>
    </source>
</evidence>
<evidence type="ECO:0000313" key="3">
    <source>
        <dbReference type="EMBL" id="KWK73265.1"/>
    </source>
</evidence>
<feature type="signal peptide" evidence="2">
    <location>
        <begin position="1"/>
        <end position="21"/>
    </location>
</feature>
<proteinExistence type="predicted"/>
<keyword evidence="2" id="KW-0732">Signal</keyword>